<reference evidence="1 2" key="1">
    <citation type="submission" date="2018-08" db="EMBL/GenBank/DDBJ databases">
        <title>A genome reference for cultivated species of the human gut microbiota.</title>
        <authorList>
            <person name="Zou Y."/>
            <person name="Xue W."/>
            <person name="Luo G."/>
        </authorList>
    </citation>
    <scope>NUCLEOTIDE SEQUENCE [LARGE SCALE GENOMIC DNA]</scope>
    <source>
        <strain evidence="1 2">OM05-15BH</strain>
    </source>
</reference>
<organism evidence="1 2">
    <name type="scientific">Bacteroides oleiciplenus</name>
    <dbReference type="NCBI Taxonomy" id="626931"/>
    <lineage>
        <taxon>Bacteria</taxon>
        <taxon>Pseudomonadati</taxon>
        <taxon>Bacteroidota</taxon>
        <taxon>Bacteroidia</taxon>
        <taxon>Bacteroidales</taxon>
        <taxon>Bacteroidaceae</taxon>
        <taxon>Bacteroides</taxon>
    </lineage>
</organism>
<comment type="caution">
    <text evidence="1">The sequence shown here is derived from an EMBL/GenBank/DDBJ whole genome shotgun (WGS) entry which is preliminary data.</text>
</comment>
<protein>
    <submittedName>
        <fullName evidence="1">Uncharacterized protein</fullName>
    </submittedName>
</protein>
<accession>A0A3E5B461</accession>
<gene>
    <name evidence="1" type="ORF">DXB65_18670</name>
</gene>
<sequence>MKKYTFLADYKGGTYISQYSADNLKEALFLWGSNLALEYFKEKEKRKILEQIEVGEFPPSPIDGIDSVWFDHYSIYGNSLFLNIVETV</sequence>
<evidence type="ECO:0000313" key="1">
    <source>
        <dbReference type="EMBL" id="RGN32319.1"/>
    </source>
</evidence>
<dbReference type="EMBL" id="QSUL01000014">
    <property type="protein sequence ID" value="RGN32319.1"/>
    <property type="molecule type" value="Genomic_DNA"/>
</dbReference>
<proteinExistence type="predicted"/>
<dbReference type="AlphaFoldDB" id="A0A3E5B461"/>
<name>A0A3E5B461_9BACE</name>
<evidence type="ECO:0000313" key="2">
    <source>
        <dbReference type="Proteomes" id="UP000260983"/>
    </source>
</evidence>
<dbReference type="Proteomes" id="UP000260983">
    <property type="component" value="Unassembled WGS sequence"/>
</dbReference>
<dbReference type="RefSeq" id="WP_117725155.1">
    <property type="nucleotide sequence ID" value="NZ_CAUGNI010000007.1"/>
</dbReference>